<dbReference type="EMBL" id="RBCJ01000002">
    <property type="protein sequence ID" value="RKN81743.1"/>
    <property type="molecule type" value="Genomic_DNA"/>
</dbReference>
<name>A0A3B0C6G1_9FLAO</name>
<dbReference type="InterPro" id="IPR029024">
    <property type="entry name" value="TerB-like"/>
</dbReference>
<evidence type="ECO:0000313" key="1">
    <source>
        <dbReference type="EMBL" id="RKN81743.1"/>
    </source>
</evidence>
<reference evidence="1 2" key="1">
    <citation type="submission" date="2018-10" db="EMBL/GenBank/DDBJ databases">
        <title>Ulvibacterium marinum gen. nov., sp. nov., a novel marine bacterium of the family Flavobacteriaceae, isolated from a culture of the green alga Ulva prolifera.</title>
        <authorList>
            <person name="Zhang Z."/>
        </authorList>
    </citation>
    <scope>NUCLEOTIDE SEQUENCE [LARGE SCALE GENOMIC DNA]</scope>
    <source>
        <strain evidence="1 2">CCMM003</strain>
    </source>
</reference>
<dbReference type="Proteomes" id="UP000276603">
    <property type="component" value="Unassembled WGS sequence"/>
</dbReference>
<sequence length="135" mass="16014">MSYQENIQNEMYQNLGKLFYAVAMADKNVRPREVTALREAVREQWLDVDDVEDEFGTDAAYQIEIVFDWLQNEQSDGDTYFMEFKYFFKEHRSLFTKKIREQIYKTARTIAISFAGANKSELVLLSKLKMLLKQE</sequence>
<protein>
    <recommendedName>
        <fullName evidence="3">TerB family tellurite resistance protein</fullName>
    </recommendedName>
</protein>
<dbReference type="AlphaFoldDB" id="A0A3B0C6G1"/>
<keyword evidence="2" id="KW-1185">Reference proteome</keyword>
<dbReference type="SUPFAM" id="SSF158682">
    <property type="entry name" value="TerB-like"/>
    <property type="match status" value="1"/>
</dbReference>
<dbReference type="OrthoDB" id="979732at2"/>
<proteinExistence type="predicted"/>
<evidence type="ECO:0000313" key="2">
    <source>
        <dbReference type="Proteomes" id="UP000276603"/>
    </source>
</evidence>
<organism evidence="1 2">
    <name type="scientific">Ulvibacterium marinum</name>
    <dbReference type="NCBI Taxonomy" id="2419782"/>
    <lineage>
        <taxon>Bacteria</taxon>
        <taxon>Pseudomonadati</taxon>
        <taxon>Bacteroidota</taxon>
        <taxon>Flavobacteriia</taxon>
        <taxon>Flavobacteriales</taxon>
        <taxon>Flavobacteriaceae</taxon>
        <taxon>Ulvibacterium</taxon>
    </lineage>
</organism>
<dbReference type="RefSeq" id="WP_120711896.1">
    <property type="nucleotide sequence ID" value="NZ_RBCJ01000002.1"/>
</dbReference>
<comment type="caution">
    <text evidence="1">The sequence shown here is derived from an EMBL/GenBank/DDBJ whole genome shotgun (WGS) entry which is preliminary data.</text>
</comment>
<accession>A0A3B0C6G1</accession>
<evidence type="ECO:0008006" key="3">
    <source>
        <dbReference type="Google" id="ProtNLM"/>
    </source>
</evidence>
<gene>
    <name evidence="1" type="ORF">D7Z94_12685</name>
</gene>